<evidence type="ECO:0000256" key="3">
    <source>
        <dbReference type="ARBA" id="ARBA00022729"/>
    </source>
</evidence>
<feature type="domain" description="Ig-like" evidence="13">
    <location>
        <begin position="987"/>
        <end position="1087"/>
    </location>
</feature>
<dbReference type="InterPro" id="IPR013106">
    <property type="entry name" value="Ig_V-set"/>
</dbReference>
<dbReference type="Proteomes" id="UP000551758">
    <property type="component" value="Unassembled WGS sequence"/>
</dbReference>
<accession>A0A7J7E5K0</accession>
<protein>
    <recommendedName>
        <fullName evidence="10">Immunoglobulin superfamily member 2</fullName>
    </recommendedName>
    <alternativeName>
        <fullName evidence="11">Glu-Trp-Ile EWI motif-containing protein 101</fullName>
    </alternativeName>
</protein>
<feature type="domain" description="Ig-like" evidence="13">
    <location>
        <begin position="729"/>
        <end position="831"/>
    </location>
</feature>
<dbReference type="InterPro" id="IPR013151">
    <property type="entry name" value="Immunoglobulin_dom"/>
</dbReference>
<dbReference type="PANTHER" id="PTHR12207:SF25">
    <property type="entry name" value="IMMUNOGLOBULIN SUPERFAMILY MEMBER 2"/>
    <property type="match status" value="1"/>
</dbReference>
<feature type="domain" description="Ig-like" evidence="13">
    <location>
        <begin position="577"/>
        <end position="694"/>
    </location>
</feature>
<keyword evidence="2 12" id="KW-0812">Transmembrane</keyword>
<feature type="domain" description="Ig-like" evidence="13">
    <location>
        <begin position="313"/>
        <end position="435"/>
    </location>
</feature>
<gene>
    <name evidence="14" type="ORF">HPG69_000907</name>
</gene>
<dbReference type="SUPFAM" id="SSF48726">
    <property type="entry name" value="Immunoglobulin"/>
    <property type="match status" value="7"/>
</dbReference>
<comment type="subcellular location">
    <subcellularLocation>
        <location evidence="1">Membrane</location>
        <topology evidence="1">Single-pass type I membrane protein</topology>
    </subcellularLocation>
</comment>
<evidence type="ECO:0000313" key="14">
    <source>
        <dbReference type="EMBL" id="KAF5910943.1"/>
    </source>
</evidence>
<dbReference type="Pfam" id="PF07686">
    <property type="entry name" value="V-set"/>
    <property type="match status" value="4"/>
</dbReference>
<evidence type="ECO:0000256" key="10">
    <source>
        <dbReference type="ARBA" id="ARBA00067301"/>
    </source>
</evidence>
<evidence type="ECO:0000256" key="9">
    <source>
        <dbReference type="ARBA" id="ARBA00023319"/>
    </source>
</evidence>
<organism evidence="14 15">
    <name type="scientific">Diceros bicornis minor</name>
    <name type="common">South-central black rhinoceros</name>
    <dbReference type="NCBI Taxonomy" id="77932"/>
    <lineage>
        <taxon>Eukaryota</taxon>
        <taxon>Metazoa</taxon>
        <taxon>Chordata</taxon>
        <taxon>Craniata</taxon>
        <taxon>Vertebrata</taxon>
        <taxon>Euteleostomi</taxon>
        <taxon>Mammalia</taxon>
        <taxon>Eutheria</taxon>
        <taxon>Laurasiatheria</taxon>
        <taxon>Perissodactyla</taxon>
        <taxon>Rhinocerotidae</taxon>
        <taxon>Diceros</taxon>
    </lineage>
</organism>
<evidence type="ECO:0000256" key="4">
    <source>
        <dbReference type="ARBA" id="ARBA00022737"/>
    </source>
</evidence>
<feature type="domain" description="Ig-like" evidence="13">
    <location>
        <begin position="184"/>
        <end position="310"/>
    </location>
</feature>
<keyword evidence="9" id="KW-0393">Immunoglobulin domain</keyword>
<evidence type="ECO:0000259" key="13">
    <source>
        <dbReference type="PROSITE" id="PS50835"/>
    </source>
</evidence>
<dbReference type="FunFam" id="2.60.40.10:FF:000491">
    <property type="entry name" value="Immunoglobulin superfamily, member 3"/>
    <property type="match status" value="1"/>
</dbReference>
<dbReference type="SMART" id="SM00406">
    <property type="entry name" value="IGv"/>
    <property type="match status" value="6"/>
</dbReference>
<reference evidence="14 15" key="1">
    <citation type="journal article" date="2020" name="Mol. Biol. Evol.">
        <title>Interspecific Gene Flow and the Evolution of Specialization in Black and White Rhinoceros.</title>
        <authorList>
            <person name="Moodley Y."/>
            <person name="Westbury M.V."/>
            <person name="Russo I.M."/>
            <person name="Gopalakrishnan S."/>
            <person name="Rakotoarivelo A."/>
            <person name="Olsen R.A."/>
            <person name="Prost S."/>
            <person name="Tunstall T."/>
            <person name="Ryder O.A."/>
            <person name="Dalen L."/>
            <person name="Bruford M.W."/>
        </authorList>
    </citation>
    <scope>NUCLEOTIDE SEQUENCE [LARGE SCALE GENOMIC DNA]</scope>
    <source>
        <strain evidence="14">SBR-YM</strain>
        <tissue evidence="14">Skin</tissue>
    </source>
</reference>
<dbReference type="FunFam" id="2.60.40.10:FF:001440">
    <property type="entry name" value="CD101 molecule"/>
    <property type="match status" value="1"/>
</dbReference>
<keyword evidence="7" id="KW-1015">Disulfide bond</keyword>
<evidence type="ECO:0000256" key="7">
    <source>
        <dbReference type="ARBA" id="ARBA00023157"/>
    </source>
</evidence>
<dbReference type="PROSITE" id="PS50835">
    <property type="entry name" value="IG_LIKE"/>
    <property type="match status" value="7"/>
</dbReference>
<keyword evidence="15" id="KW-1185">Reference proteome</keyword>
<evidence type="ECO:0000256" key="2">
    <source>
        <dbReference type="ARBA" id="ARBA00022692"/>
    </source>
</evidence>
<dbReference type="FunFam" id="2.60.40.10:FF:001456">
    <property type="entry name" value="CD101 molecule"/>
    <property type="match status" value="1"/>
</dbReference>
<sequence>MAFLTHDPVWSQTVQKVLAPVIKTVLFPRPLGSGAWTGGSAGSPDSLLDPGAAARPWLACRTDSLVDLICVLGGDYLTLKLLFPSREKRDITLSILNSGRNGAMRAQHLSLSVGATSVTPPGKVCIGPDGIHPTCGIFPSLSDWSCIRPGQELQIVPAKQQEKAWHHGQCHRLCPSSNHCVRSPKLSIGQREVTVQKGPLFRAKGYPVSIGCNVTGYQGPLEQDFQWSVYLPTAPTQEVQIVSTKDSTFSYAVYAQRVQSREIYVERVQGNSVLLHISKLQMKDSGEYECHTPNTDEKYYGSYSAKTNLTVIPDTLSAAMSSQTLSKEEGEPLELTCEASKATAQHTHLSVTWYLMQDGERSQATKIISLSKDFMLIPGPSYTERFAAGDVQLAKLGVTTFRLSIRRLQPSDQGQLFCEATEWIQDPDETWTLITKKQTDHTTLRIQPAVRDFQVNITTESTFIEGKPLELVCLVVGSSRDPQLQVIWFFNDTEIARIDAGGVLGLKKDYKKRTSQGQLQVSKLSPRAFSLKIFTAGPEDEGTYRCAVAEVAGAQVGSWQVLQTKQSPESHVHLRKPAARSVVVFTKNQQQVVWEGEALTLLCKADGAAGLLSVKWWHIPQDQTQPEFVASMEQDGTVQLGASHRELNNHSNTRLEKMNWATFQLEITSTTVTDSGTYECRVSERTWNQARDLSWTQKMLVTVKSLQSSLQVNLMSRQPQVKLTNTFDLSCIVRAGYSDLKVPLTVIWQFQPARAQVFHQLILITHNGTIEWGDFLSQFQRKTKVSQSSFRSQLLIYDATEEEAGVYQCKVEVYGTNSLHTNSPARASAISSPLRIVVTLPESKLKVNSSSQVQEISINSNTDIECSVLSLTPGNLRLAVIWYFSPITTNVSWLRILEMDQTNVVKYGDEFQTPRKKQKFHAEKVSQDLFQLHILNVEDSDQGRYHCAVEEWLLSTNGAWNKLGEKKSGLTELKLRLTGKSYECVLTKVRVSKMHRSENATEHTEVAIHCSLESSGSSASLFSVTWYWNRENSGSKMLVNLQHDGLLEYGEEGLRRHLHSYRSSPTDFVLKLHRVEMEDAGMYWCRVAEWQLHGNPSKWVNQASDESQRMVLTVLPSEPTFPSRICSSAPLRYFLFVCPIVLFILLLVSLLCLYWKTRKLSRLSLNAQNEKALWIDLKEAGDRTTNRREEEDKDN</sequence>
<evidence type="ECO:0000256" key="11">
    <source>
        <dbReference type="ARBA" id="ARBA00080471"/>
    </source>
</evidence>
<dbReference type="GO" id="GO:0016020">
    <property type="term" value="C:membrane"/>
    <property type="evidence" value="ECO:0007669"/>
    <property type="project" value="UniProtKB-SubCell"/>
</dbReference>
<keyword evidence="5 12" id="KW-1133">Transmembrane helix</keyword>
<comment type="caution">
    <text evidence="14">The sequence shown here is derived from an EMBL/GenBank/DDBJ whole genome shotgun (WGS) entry which is preliminary data.</text>
</comment>
<dbReference type="InterPro" id="IPR036179">
    <property type="entry name" value="Ig-like_dom_sf"/>
</dbReference>
<dbReference type="FunFam" id="2.60.40.10:FF:000191">
    <property type="entry name" value="Immunoglobulin superfamily member 3"/>
    <property type="match status" value="1"/>
</dbReference>
<dbReference type="InterPro" id="IPR013783">
    <property type="entry name" value="Ig-like_fold"/>
</dbReference>
<dbReference type="FunFam" id="2.60.40.10:FF:001387">
    <property type="entry name" value="CD101 molecule"/>
    <property type="match status" value="1"/>
</dbReference>
<name>A0A7J7E5K0_DICBM</name>
<dbReference type="Gene3D" id="2.60.40.10">
    <property type="entry name" value="Immunoglobulins"/>
    <property type="match status" value="7"/>
</dbReference>
<dbReference type="SMART" id="SM00409">
    <property type="entry name" value="IG"/>
    <property type="match status" value="7"/>
</dbReference>
<dbReference type="InterPro" id="IPR051102">
    <property type="entry name" value="IgSF_V-set/TM_domain"/>
</dbReference>
<feature type="domain" description="Ig-like" evidence="13">
    <location>
        <begin position="833"/>
        <end position="950"/>
    </location>
</feature>
<evidence type="ECO:0000256" key="12">
    <source>
        <dbReference type="SAM" id="Phobius"/>
    </source>
</evidence>
<dbReference type="FunFam" id="2.60.40.10:FF:001961">
    <property type="entry name" value="CD101 molecule"/>
    <property type="match status" value="1"/>
</dbReference>
<dbReference type="EMBL" id="JACDTQ010004046">
    <property type="protein sequence ID" value="KAF5910943.1"/>
    <property type="molecule type" value="Genomic_DNA"/>
</dbReference>
<dbReference type="FunFam" id="2.60.40.10:FF:001481">
    <property type="entry name" value="CD101 molecule"/>
    <property type="match status" value="1"/>
</dbReference>
<dbReference type="InterPro" id="IPR003599">
    <property type="entry name" value="Ig_sub"/>
</dbReference>
<proteinExistence type="predicted"/>
<feature type="domain" description="Ig-like" evidence="13">
    <location>
        <begin position="448"/>
        <end position="557"/>
    </location>
</feature>
<evidence type="ECO:0000256" key="6">
    <source>
        <dbReference type="ARBA" id="ARBA00023136"/>
    </source>
</evidence>
<dbReference type="AlphaFoldDB" id="A0A7J7E5K0"/>
<evidence type="ECO:0000256" key="8">
    <source>
        <dbReference type="ARBA" id="ARBA00023180"/>
    </source>
</evidence>
<dbReference type="Pfam" id="PF00047">
    <property type="entry name" value="ig"/>
    <property type="match status" value="1"/>
</dbReference>
<keyword evidence="4" id="KW-0677">Repeat</keyword>
<evidence type="ECO:0000313" key="15">
    <source>
        <dbReference type="Proteomes" id="UP000551758"/>
    </source>
</evidence>
<evidence type="ECO:0000256" key="5">
    <source>
        <dbReference type="ARBA" id="ARBA00022989"/>
    </source>
</evidence>
<keyword evidence="8" id="KW-0325">Glycoprotein</keyword>
<keyword evidence="3" id="KW-0732">Signal</keyword>
<evidence type="ECO:0000256" key="1">
    <source>
        <dbReference type="ARBA" id="ARBA00004479"/>
    </source>
</evidence>
<dbReference type="PANTHER" id="PTHR12207">
    <property type="entry name" value="V-SET AND TRANSMEMBRANE DOMAIN-CONTAINING PROTEIN"/>
    <property type="match status" value="1"/>
</dbReference>
<dbReference type="CDD" id="cd00099">
    <property type="entry name" value="IgV"/>
    <property type="match status" value="3"/>
</dbReference>
<keyword evidence="6 12" id="KW-0472">Membrane</keyword>
<feature type="transmembrane region" description="Helical" evidence="12">
    <location>
        <begin position="1133"/>
        <end position="1155"/>
    </location>
</feature>
<dbReference type="InterPro" id="IPR007110">
    <property type="entry name" value="Ig-like_dom"/>
</dbReference>